<name>A0A4P6LZM1_9FIRM</name>
<evidence type="ECO:0000313" key="1">
    <source>
        <dbReference type="EMBL" id="QBE98201.1"/>
    </source>
</evidence>
<sequence length="110" mass="11924">MAKFEKVVHGDFDEIITKLHDAVMNGSMSASYEDGSNFSSGDFQCAVRIYERYSAMGSNRVSLSITLVGGRGEYYLSAITSGGSQALFFKVNTIGEENFLATISDVVDSL</sequence>
<reference evidence="1 3" key="1">
    <citation type="submission" date="2019-01" db="EMBL/GenBank/DDBJ databases">
        <title>PMF-metabolizing Aryl O-demethylase.</title>
        <authorList>
            <person name="Kim M."/>
        </authorList>
    </citation>
    <scope>NUCLEOTIDE SEQUENCE [LARGE SCALE GENOMIC DNA]</scope>
    <source>
        <strain evidence="1 3">PMF1</strain>
    </source>
</reference>
<dbReference type="RefSeq" id="WP_018593990.1">
    <property type="nucleotide sequence ID" value="NZ_AP031439.1"/>
</dbReference>
<dbReference type="AlphaFoldDB" id="A0A4P6LZM1"/>
<reference evidence="2 4" key="2">
    <citation type="submission" date="2019-04" db="EMBL/GenBank/DDBJ databases">
        <authorList>
            <person name="Schori C."/>
            <person name="Ahrens C."/>
        </authorList>
    </citation>
    <scope>NUCLEOTIDE SEQUENCE [LARGE SCALE GENOMIC DNA]</scope>
    <source>
        <strain evidence="2 4">DSM 2950</strain>
    </source>
</reference>
<dbReference type="GeneID" id="75051140"/>
<gene>
    <name evidence="2" type="ORF">E5259_13955</name>
    <name evidence="1" type="ORF">PMF13cell1_03767</name>
</gene>
<dbReference type="InterPro" id="IPR046117">
    <property type="entry name" value="DUF6054"/>
</dbReference>
<protein>
    <submittedName>
        <fullName evidence="1">Uncharacterized protein</fullName>
    </submittedName>
</protein>
<dbReference type="EMBL" id="CP039126">
    <property type="protein sequence ID" value="QMW78602.1"/>
    <property type="molecule type" value="Genomic_DNA"/>
</dbReference>
<dbReference type="Pfam" id="PF19524">
    <property type="entry name" value="DUF6054"/>
    <property type="match status" value="1"/>
</dbReference>
<proteinExistence type="predicted"/>
<dbReference type="Proteomes" id="UP000289794">
    <property type="component" value="Chromosome"/>
</dbReference>
<dbReference type="EMBL" id="CP035945">
    <property type="protein sequence ID" value="QBE98201.1"/>
    <property type="molecule type" value="Genomic_DNA"/>
</dbReference>
<evidence type="ECO:0000313" key="2">
    <source>
        <dbReference type="EMBL" id="QMW78602.1"/>
    </source>
</evidence>
<evidence type="ECO:0000313" key="4">
    <source>
        <dbReference type="Proteomes" id="UP000515789"/>
    </source>
</evidence>
<evidence type="ECO:0000313" key="3">
    <source>
        <dbReference type="Proteomes" id="UP000289794"/>
    </source>
</evidence>
<organism evidence="1 3">
    <name type="scientific">Blautia producta</name>
    <dbReference type="NCBI Taxonomy" id="33035"/>
    <lineage>
        <taxon>Bacteria</taxon>
        <taxon>Bacillati</taxon>
        <taxon>Bacillota</taxon>
        <taxon>Clostridia</taxon>
        <taxon>Lachnospirales</taxon>
        <taxon>Lachnospiraceae</taxon>
        <taxon>Blautia</taxon>
    </lineage>
</organism>
<accession>A0A4P6LZM1</accession>
<dbReference type="Proteomes" id="UP000515789">
    <property type="component" value="Chromosome"/>
</dbReference>
<dbReference type="KEGG" id="bpro:PMF13cell1_03767"/>